<reference evidence="2 3" key="1">
    <citation type="submission" date="2018-05" db="EMBL/GenBank/DDBJ databases">
        <title>Genomic Encyclopedia of Type Strains, Phase IV (KMG-IV): sequencing the most valuable type-strain genomes for metagenomic binning, comparative biology and taxonomic classification.</title>
        <authorList>
            <person name="Goeker M."/>
        </authorList>
    </citation>
    <scope>NUCLEOTIDE SEQUENCE [LARGE SCALE GENOMIC DNA]</scope>
    <source>
        <strain evidence="2 3">DSM 16097</strain>
    </source>
</reference>
<dbReference type="Proteomes" id="UP000245708">
    <property type="component" value="Unassembled WGS sequence"/>
</dbReference>
<dbReference type="AlphaFoldDB" id="A0A316GMD6"/>
<feature type="transmembrane region" description="Helical" evidence="1">
    <location>
        <begin position="38"/>
        <end position="58"/>
    </location>
</feature>
<evidence type="ECO:0000313" key="3">
    <source>
        <dbReference type="Proteomes" id="UP000245708"/>
    </source>
</evidence>
<protein>
    <recommendedName>
        <fullName evidence="4">DUF3329 domain-containing protein</fullName>
    </recommendedName>
</protein>
<dbReference type="EMBL" id="QGGW01000001">
    <property type="protein sequence ID" value="PWK62327.1"/>
    <property type="molecule type" value="Genomic_DNA"/>
</dbReference>
<evidence type="ECO:0000256" key="1">
    <source>
        <dbReference type="SAM" id="Phobius"/>
    </source>
</evidence>
<keyword evidence="1" id="KW-1133">Transmembrane helix</keyword>
<accession>A0A316GMD6</accession>
<organism evidence="2 3">
    <name type="scientific">Roseicyclus mahoneyensis</name>
    <dbReference type="NCBI Taxonomy" id="164332"/>
    <lineage>
        <taxon>Bacteria</taxon>
        <taxon>Pseudomonadati</taxon>
        <taxon>Pseudomonadota</taxon>
        <taxon>Alphaproteobacteria</taxon>
        <taxon>Rhodobacterales</taxon>
        <taxon>Roseobacteraceae</taxon>
        <taxon>Roseicyclus</taxon>
    </lineage>
</organism>
<name>A0A316GMD6_9RHOB</name>
<keyword evidence="3" id="KW-1185">Reference proteome</keyword>
<keyword evidence="1" id="KW-0812">Transmembrane</keyword>
<dbReference type="RefSeq" id="WP_109664646.1">
    <property type="nucleotide sequence ID" value="NZ_QGGW01000001.1"/>
</dbReference>
<evidence type="ECO:0008006" key="4">
    <source>
        <dbReference type="Google" id="ProtNLM"/>
    </source>
</evidence>
<gene>
    <name evidence="2" type="ORF">C7455_101353</name>
</gene>
<dbReference type="OrthoDB" id="7362327at2"/>
<keyword evidence="1" id="KW-0472">Membrane</keyword>
<evidence type="ECO:0000313" key="2">
    <source>
        <dbReference type="EMBL" id="PWK62327.1"/>
    </source>
</evidence>
<comment type="caution">
    <text evidence="2">The sequence shown here is derived from an EMBL/GenBank/DDBJ whole genome shotgun (WGS) entry which is preliminary data.</text>
</comment>
<proteinExistence type="predicted"/>
<sequence>MRLIDPSHPFFRPAWRRAILVCAPFAWAGVEWSFDNRIWAYLFAAIGGFLAWHLFVTWRPEGRD</sequence>